<organism evidence="2 3">
    <name type="scientific">Cohnella phaseoli</name>
    <dbReference type="NCBI Taxonomy" id="456490"/>
    <lineage>
        <taxon>Bacteria</taxon>
        <taxon>Bacillati</taxon>
        <taxon>Bacillota</taxon>
        <taxon>Bacilli</taxon>
        <taxon>Bacillales</taxon>
        <taxon>Paenibacillaceae</taxon>
        <taxon>Cohnella</taxon>
    </lineage>
</organism>
<feature type="transmembrane region" description="Helical" evidence="1">
    <location>
        <begin position="33"/>
        <end position="57"/>
    </location>
</feature>
<evidence type="ECO:0000313" key="3">
    <source>
        <dbReference type="Proteomes" id="UP000256977"/>
    </source>
</evidence>
<proteinExistence type="predicted"/>
<accession>A0A3D9JNS8</accession>
<protein>
    <submittedName>
        <fullName evidence="2">Uncharacterized protein</fullName>
    </submittedName>
</protein>
<dbReference type="Proteomes" id="UP000256977">
    <property type="component" value="Unassembled WGS sequence"/>
</dbReference>
<keyword evidence="1" id="KW-0812">Transmembrane</keyword>
<dbReference type="AlphaFoldDB" id="A0A3D9JNS8"/>
<dbReference type="EMBL" id="QRDZ01000014">
    <property type="protein sequence ID" value="RED75761.1"/>
    <property type="molecule type" value="Genomic_DNA"/>
</dbReference>
<keyword evidence="3" id="KW-1185">Reference proteome</keyword>
<keyword evidence="1" id="KW-0472">Membrane</keyword>
<evidence type="ECO:0000313" key="2">
    <source>
        <dbReference type="EMBL" id="RED75761.1"/>
    </source>
</evidence>
<gene>
    <name evidence="2" type="ORF">DFP98_114122</name>
</gene>
<sequence>MDAVRHFLRGCFYDIIFHVQPPWVGNTYLQQEVMYMSFSLLEVIGLGMFLLALLTYLKRK</sequence>
<reference evidence="2 3" key="1">
    <citation type="submission" date="2018-07" db="EMBL/GenBank/DDBJ databases">
        <title>Genomic Encyclopedia of Type Strains, Phase III (KMG-III): the genomes of soil and plant-associated and newly described type strains.</title>
        <authorList>
            <person name="Whitman W."/>
        </authorList>
    </citation>
    <scope>NUCLEOTIDE SEQUENCE [LARGE SCALE GENOMIC DNA]</scope>
    <source>
        <strain evidence="2 3">CECT 7287</strain>
    </source>
</reference>
<keyword evidence="1" id="KW-1133">Transmembrane helix</keyword>
<evidence type="ECO:0000256" key="1">
    <source>
        <dbReference type="SAM" id="Phobius"/>
    </source>
</evidence>
<comment type="caution">
    <text evidence="2">The sequence shown here is derived from an EMBL/GenBank/DDBJ whole genome shotgun (WGS) entry which is preliminary data.</text>
</comment>
<name>A0A3D9JNS8_9BACL</name>